<dbReference type="AlphaFoldDB" id="A0AAV8XFC3"/>
<evidence type="ECO:0000313" key="3">
    <source>
        <dbReference type="Proteomes" id="UP001162162"/>
    </source>
</evidence>
<feature type="region of interest" description="Disordered" evidence="1">
    <location>
        <begin position="60"/>
        <end position="85"/>
    </location>
</feature>
<name>A0AAV8XFC3_9CUCU</name>
<feature type="region of interest" description="Disordered" evidence="1">
    <location>
        <begin position="634"/>
        <end position="661"/>
    </location>
</feature>
<feature type="region of interest" description="Disordered" evidence="1">
    <location>
        <begin position="783"/>
        <end position="803"/>
    </location>
</feature>
<sequence length="841" mass="96564">MLILSVPHGDHDRCGRGENVINDVITYAHAKLTTTHLQEIMEDIFAKKAWCDPVAVASSTGLSSKQSKTNESMGESDSGCSMKSNKTQVASLLAKRLRQKEDHEEQKMKRHKERMEMDEKFLKGFPRRKDDLQASVKAFLDGNPRPIPFKNNNPGRHWYRAFLKRHPNLAKRTPEAVSKASSNVSEKYIRKCFCNIEQYLKEKQYFDILKDPTRVFNGDETCFLLCPKEDKVIAPPWREKCAITPPMVIYPYKRLPTNIVNSVPNDWGIGTSDNGWMKSEVILIALYPNATRILQPADVSCFKPLKNAWKLAVLEWRRNHPFLELTKVHFAPILKDALSTLKTSSISNGFKTCGLCPWNVDKINFTKCLGKDMQRPTNSDTINRENGTLTCDDFINIVGPEKLKQLKEYSGNNTVTEDFKLLLKIFRKVQKDEDGVIHEAEHEVNDSVIRIYDADLSESQENHEILTEDNIQDMHIHEAEHEVNDPVIRIYDADLSESQEHHEILTEDNIQDMHIHEAEHEVNDPVIRIYDADLSESQEHHEILTEDNIQDMEVVFDDGNEIIYEELTAREIIEDTNQPSTSGVLISRNKTLPHGYTEEFELSISNQTVRTNNSEYFLLQSELENKENVTPVKTDNNATDNLGECSNNETGQLTPRDNSQEPEINNIELETGKLDYSVPHKNIILGAEYSELENGDDGLINASNNILTEKSMDFTNIIIGSDLELEGNLSEFLEIDKNNINIEDSLNKKTVNNETESMEDDINNYNDHNEKGNKQLEISATEKMEENNETDEKENENKENENEIEAPEEIIIASWWQLIYIYYYEELSFHHLEISELIESL</sequence>
<proteinExistence type="predicted"/>
<accession>A0AAV8XFC3</accession>
<gene>
    <name evidence="2" type="ORF">NQ318_002165</name>
</gene>
<reference evidence="2" key="1">
    <citation type="journal article" date="2023" name="Insect Mol. Biol.">
        <title>Genome sequencing provides insights into the evolution of gene families encoding plant cell wall-degrading enzymes in longhorned beetles.</title>
        <authorList>
            <person name="Shin N.R."/>
            <person name="Okamura Y."/>
            <person name="Kirsch R."/>
            <person name="Pauchet Y."/>
        </authorList>
    </citation>
    <scope>NUCLEOTIDE SEQUENCE</scope>
    <source>
        <strain evidence="2">AMC_N1</strain>
    </source>
</reference>
<evidence type="ECO:0000256" key="1">
    <source>
        <dbReference type="SAM" id="MobiDB-lite"/>
    </source>
</evidence>
<dbReference type="EMBL" id="JAPWTK010000632">
    <property type="protein sequence ID" value="KAJ8937651.1"/>
    <property type="molecule type" value="Genomic_DNA"/>
</dbReference>
<evidence type="ECO:0000313" key="2">
    <source>
        <dbReference type="EMBL" id="KAJ8937651.1"/>
    </source>
</evidence>
<organism evidence="2 3">
    <name type="scientific">Aromia moschata</name>
    <dbReference type="NCBI Taxonomy" id="1265417"/>
    <lineage>
        <taxon>Eukaryota</taxon>
        <taxon>Metazoa</taxon>
        <taxon>Ecdysozoa</taxon>
        <taxon>Arthropoda</taxon>
        <taxon>Hexapoda</taxon>
        <taxon>Insecta</taxon>
        <taxon>Pterygota</taxon>
        <taxon>Neoptera</taxon>
        <taxon>Endopterygota</taxon>
        <taxon>Coleoptera</taxon>
        <taxon>Polyphaga</taxon>
        <taxon>Cucujiformia</taxon>
        <taxon>Chrysomeloidea</taxon>
        <taxon>Cerambycidae</taxon>
        <taxon>Cerambycinae</taxon>
        <taxon>Callichromatini</taxon>
        <taxon>Aromia</taxon>
    </lineage>
</organism>
<comment type="caution">
    <text evidence="2">The sequence shown here is derived from an EMBL/GenBank/DDBJ whole genome shotgun (WGS) entry which is preliminary data.</text>
</comment>
<keyword evidence="3" id="KW-1185">Reference proteome</keyword>
<protein>
    <submittedName>
        <fullName evidence="2">Uncharacterized protein</fullName>
    </submittedName>
</protein>
<dbReference type="Proteomes" id="UP001162162">
    <property type="component" value="Unassembled WGS sequence"/>
</dbReference>